<protein>
    <submittedName>
        <fullName evidence="1">Uncharacterized protein</fullName>
    </submittedName>
</protein>
<gene>
    <name evidence="1" type="ORF">F3W81_03950</name>
</gene>
<proteinExistence type="predicted"/>
<name>A0A7L9WI26_9RHOB</name>
<dbReference type="AlphaFoldDB" id="A0A7L9WI26"/>
<dbReference type="Proteomes" id="UP000594118">
    <property type="component" value="Chromosome"/>
</dbReference>
<keyword evidence="2" id="KW-1185">Reference proteome</keyword>
<organism evidence="1 2">
    <name type="scientific">Pseudooceanicola spongiae</name>
    <dbReference type="NCBI Taxonomy" id="2613965"/>
    <lineage>
        <taxon>Bacteria</taxon>
        <taxon>Pseudomonadati</taxon>
        <taxon>Pseudomonadota</taxon>
        <taxon>Alphaproteobacteria</taxon>
        <taxon>Rhodobacterales</taxon>
        <taxon>Paracoccaceae</taxon>
        <taxon>Pseudooceanicola</taxon>
    </lineage>
</organism>
<evidence type="ECO:0000313" key="1">
    <source>
        <dbReference type="EMBL" id="QOL80051.1"/>
    </source>
</evidence>
<sequence length="95" mass="11047">MTDREASLKTLPRRVAVRFLQDIKFNDLRSRGRYSVKRLPQESLWNRGTNSSTQVAALKKPVSRHSIVRNGACYNLNFVMQRRLEPRSSDTINEI</sequence>
<dbReference type="RefSeq" id="WP_193082365.1">
    <property type="nucleotide sequence ID" value="NZ_CP045201.1"/>
</dbReference>
<accession>A0A7L9WI26</accession>
<dbReference type="EMBL" id="CP045201">
    <property type="protein sequence ID" value="QOL80051.1"/>
    <property type="molecule type" value="Genomic_DNA"/>
</dbReference>
<dbReference type="KEGG" id="pshq:F3W81_03950"/>
<evidence type="ECO:0000313" key="2">
    <source>
        <dbReference type="Proteomes" id="UP000594118"/>
    </source>
</evidence>
<reference evidence="1 2" key="1">
    <citation type="submission" date="2019-10" db="EMBL/GenBank/DDBJ databases">
        <title>Pseudopuniceibacterium sp. HQ09 islated from Antarctica.</title>
        <authorList>
            <person name="Liao L."/>
            <person name="Su S."/>
            <person name="Chen B."/>
            <person name="Yu Y."/>
        </authorList>
    </citation>
    <scope>NUCLEOTIDE SEQUENCE [LARGE SCALE GENOMIC DNA]</scope>
    <source>
        <strain evidence="1 2">HQ09</strain>
    </source>
</reference>